<sequence>MTVDETDSTTQGDNGVSEESNAGGAADLGPEGDVVVDCLVDAGLAPESYTVEQLGTDMMSPPEEASVDVESEVFAGCMSEAGLEHDSGGDNGSVGE</sequence>
<name>A0ABU7K2A8_9ACTN</name>
<accession>A0ABU7K2A8</accession>
<evidence type="ECO:0000313" key="3">
    <source>
        <dbReference type="Proteomes" id="UP001356095"/>
    </source>
</evidence>
<protein>
    <submittedName>
        <fullName evidence="2">Uncharacterized protein</fullName>
    </submittedName>
</protein>
<gene>
    <name evidence="2" type="ORF">Q8791_03975</name>
</gene>
<reference evidence="2 3" key="1">
    <citation type="submission" date="2023-08" db="EMBL/GenBank/DDBJ databases">
        <authorList>
            <person name="Girao M."/>
            <person name="Carvalho M.F."/>
        </authorList>
    </citation>
    <scope>NUCLEOTIDE SEQUENCE [LARGE SCALE GENOMIC DNA]</scope>
    <source>
        <strain evidence="2 3">CT-R113</strain>
    </source>
</reference>
<dbReference type="RefSeq" id="WP_330090188.1">
    <property type="nucleotide sequence ID" value="NZ_JAUZMY010000003.1"/>
</dbReference>
<feature type="region of interest" description="Disordered" evidence="1">
    <location>
        <begin position="1"/>
        <end position="31"/>
    </location>
</feature>
<evidence type="ECO:0000313" key="2">
    <source>
        <dbReference type="EMBL" id="MEE2036378.1"/>
    </source>
</evidence>
<feature type="compositionally biased region" description="Polar residues" evidence="1">
    <location>
        <begin position="8"/>
        <end position="20"/>
    </location>
</feature>
<comment type="caution">
    <text evidence="2">The sequence shown here is derived from an EMBL/GenBank/DDBJ whole genome shotgun (WGS) entry which is preliminary data.</text>
</comment>
<dbReference type="Proteomes" id="UP001356095">
    <property type="component" value="Unassembled WGS sequence"/>
</dbReference>
<evidence type="ECO:0000256" key="1">
    <source>
        <dbReference type="SAM" id="MobiDB-lite"/>
    </source>
</evidence>
<dbReference type="EMBL" id="JAUZMY010000003">
    <property type="protein sequence ID" value="MEE2036378.1"/>
    <property type="molecule type" value="Genomic_DNA"/>
</dbReference>
<proteinExistence type="predicted"/>
<organism evidence="2 3">
    <name type="scientific">Nocardiopsis codii</name>
    <dbReference type="NCBI Taxonomy" id="3065942"/>
    <lineage>
        <taxon>Bacteria</taxon>
        <taxon>Bacillati</taxon>
        <taxon>Actinomycetota</taxon>
        <taxon>Actinomycetes</taxon>
        <taxon>Streptosporangiales</taxon>
        <taxon>Nocardiopsidaceae</taxon>
        <taxon>Nocardiopsis</taxon>
    </lineage>
</organism>
<keyword evidence="3" id="KW-1185">Reference proteome</keyword>